<reference evidence="7" key="1">
    <citation type="journal article" date="2021" name="Front. Plant Sci.">
        <title>Chromosome-Scale Genome Assembly for Chinese Sour Jujube and Insights Into Its Genome Evolution and Domestication Signature.</title>
        <authorList>
            <person name="Shen L.-Y."/>
            <person name="Luo H."/>
            <person name="Wang X.-L."/>
            <person name="Wang X.-M."/>
            <person name="Qiu X.-J."/>
            <person name="Liu H."/>
            <person name="Zhou S.-S."/>
            <person name="Jia K.-H."/>
            <person name="Nie S."/>
            <person name="Bao Y.-T."/>
            <person name="Zhang R.-G."/>
            <person name="Yun Q.-Z."/>
            <person name="Chai Y.-H."/>
            <person name="Lu J.-Y."/>
            <person name="Li Y."/>
            <person name="Zhao S.-W."/>
            <person name="Mao J.-F."/>
            <person name="Jia S.-G."/>
            <person name="Mao Y.-M."/>
        </authorList>
    </citation>
    <scope>NUCLEOTIDE SEQUENCE</scope>
    <source>
        <strain evidence="7">AT0</strain>
        <tissue evidence="7">Leaf</tissue>
    </source>
</reference>
<proteinExistence type="predicted"/>
<dbReference type="GO" id="GO:0005634">
    <property type="term" value="C:nucleus"/>
    <property type="evidence" value="ECO:0007669"/>
    <property type="project" value="UniProtKB-SubCell"/>
</dbReference>
<evidence type="ECO:0000259" key="5">
    <source>
        <dbReference type="PROSITE" id="PS50827"/>
    </source>
</evidence>
<dbReference type="Pfam" id="PF15613">
    <property type="entry name" value="WSD"/>
    <property type="match status" value="1"/>
</dbReference>
<dbReference type="EMBL" id="JAEACU010000004">
    <property type="protein sequence ID" value="KAH7534097.1"/>
    <property type="molecule type" value="Genomic_DNA"/>
</dbReference>
<dbReference type="Proteomes" id="UP000813462">
    <property type="component" value="Unassembled WGS sequence"/>
</dbReference>
<evidence type="ECO:0008006" key="9">
    <source>
        <dbReference type="Google" id="ProtNLM"/>
    </source>
</evidence>
<feature type="domain" description="DDT" evidence="5">
    <location>
        <begin position="324"/>
        <end position="385"/>
    </location>
</feature>
<accession>A0A978VLX8</accession>
<dbReference type="SMART" id="SM00571">
    <property type="entry name" value="DDT"/>
    <property type="match status" value="1"/>
</dbReference>
<dbReference type="Pfam" id="PF02791">
    <property type="entry name" value="DDT"/>
    <property type="match status" value="1"/>
</dbReference>
<dbReference type="AlphaFoldDB" id="A0A978VLX8"/>
<dbReference type="InterPro" id="IPR013136">
    <property type="entry name" value="WSTF_Acf1_Cbp146"/>
</dbReference>
<evidence type="ECO:0000313" key="7">
    <source>
        <dbReference type="EMBL" id="KAH7534097.1"/>
    </source>
</evidence>
<feature type="region of interest" description="Disordered" evidence="4">
    <location>
        <begin position="247"/>
        <end position="289"/>
    </location>
</feature>
<dbReference type="PANTHER" id="PTHR15546:SF2">
    <property type="entry name" value="DDT DOMAIN-CONTAINING PROTEIN DDB_G0282237"/>
    <property type="match status" value="1"/>
</dbReference>
<evidence type="ECO:0000256" key="4">
    <source>
        <dbReference type="SAM" id="MobiDB-lite"/>
    </source>
</evidence>
<feature type="compositionally biased region" description="Basic and acidic residues" evidence="4">
    <location>
        <begin position="248"/>
        <end position="264"/>
    </location>
</feature>
<name>A0A978VLX8_ZIZJJ</name>
<dbReference type="InterPro" id="IPR018501">
    <property type="entry name" value="DDT_dom"/>
</dbReference>
<feature type="compositionally biased region" description="Basic and acidic residues" evidence="4">
    <location>
        <begin position="524"/>
        <end position="555"/>
    </location>
</feature>
<dbReference type="PROSITE" id="PS50827">
    <property type="entry name" value="DDT"/>
    <property type="match status" value="1"/>
</dbReference>
<organism evidence="7 8">
    <name type="scientific">Ziziphus jujuba var. spinosa</name>
    <dbReference type="NCBI Taxonomy" id="714518"/>
    <lineage>
        <taxon>Eukaryota</taxon>
        <taxon>Viridiplantae</taxon>
        <taxon>Streptophyta</taxon>
        <taxon>Embryophyta</taxon>
        <taxon>Tracheophyta</taxon>
        <taxon>Spermatophyta</taxon>
        <taxon>Magnoliopsida</taxon>
        <taxon>eudicotyledons</taxon>
        <taxon>Gunneridae</taxon>
        <taxon>Pentapetalae</taxon>
        <taxon>rosids</taxon>
        <taxon>fabids</taxon>
        <taxon>Rosales</taxon>
        <taxon>Rhamnaceae</taxon>
        <taxon>Paliureae</taxon>
        <taxon>Ziziphus</taxon>
    </lineage>
</organism>
<sequence>MPLLRRKPFPLAEPPKDLEPRELVYQVRFTKEIFRDYHEMDLTLCFTTLTWISEYLNRINLYRQRVWMCRVTGKTSLTYEEALVSEKRATEKVQQFPKEVVVPALRTIQYSMLSLKDLADTIAAKLQNCLYVGAELSGKKDDGVYRCKILKVLEDGGTVRYKVAWVDRSKKVVETSVMTGEDLIQKKQPFSRNVLKSFIRESTCRSSPWVLHDELARKHGISTDLPEDLRGKVSLKDGLIICNKKRRKNEEDNHSNMEGKNELKKYKRRKVDVSTSENNNVKEENEPKEEPIKYPVDDLLVKPGADDPVFTDRPSPSRDFNVPMECVGDLLMVWDFCSSFGRLLHLSPYSLEDFENALFHKEGNVILLVETHSALLRLLIKDNGKYFLAVQKRNRKLKITLINWAEYLCDLLEMVDIPELHTHISTIKRGHYGLLDVHTKLGILLHLVNHAIGTDIFREKLDEIIEQRHVLGATRRGEALEEARKKREEKEQLKAKPDANGVVDLKNVDNVLSNGYDITQQGDKVMKKNGEVSSSQEDHAMGKSESKDLDTASKTVKKDNVDVKIPIENGKDSSRKEALKQLKDERKDATEGRNKEQRKEFYEREMEKRFVRTSPLGRDRNYNRYWWFRRDGRIFVESFDSKQWGYYSSKEEVDALMGSLNCKGERERALKKQLEKFYSRIRVLCFSCLPNLYSLPYELFFHSSELQKKTKGLAHRIALEEAVLRRSTRVRAPPRENPANAFLRYVNKWKED</sequence>
<evidence type="ECO:0000256" key="3">
    <source>
        <dbReference type="PROSITE-ProRule" id="PRU00475"/>
    </source>
</evidence>
<feature type="domain" description="WAC" evidence="6">
    <location>
        <begin position="37"/>
        <end position="142"/>
    </location>
</feature>
<comment type="subcellular location">
    <subcellularLocation>
        <location evidence="1 3">Nucleus</location>
    </subcellularLocation>
</comment>
<evidence type="ECO:0000256" key="1">
    <source>
        <dbReference type="ARBA" id="ARBA00004123"/>
    </source>
</evidence>
<dbReference type="InterPro" id="IPR053271">
    <property type="entry name" value="DDT_domain"/>
</dbReference>
<gene>
    <name evidence="7" type="ORF">FEM48_Zijuj04G0201100</name>
</gene>
<evidence type="ECO:0000256" key="2">
    <source>
        <dbReference type="ARBA" id="ARBA00023242"/>
    </source>
</evidence>
<dbReference type="Pfam" id="PF10537">
    <property type="entry name" value="WAC_Acf1_DNA_bd"/>
    <property type="match status" value="1"/>
</dbReference>
<dbReference type="PANTHER" id="PTHR15546">
    <property type="entry name" value="BROMODOMAIN ADJACENT TO ZINC FINGER DOMAIN, 2A"/>
    <property type="match status" value="1"/>
</dbReference>
<evidence type="ECO:0000259" key="6">
    <source>
        <dbReference type="PROSITE" id="PS51136"/>
    </source>
</evidence>
<feature type="compositionally biased region" description="Basic and acidic residues" evidence="4">
    <location>
        <begin position="280"/>
        <end position="289"/>
    </location>
</feature>
<comment type="caution">
    <text evidence="7">The sequence shown here is derived from an EMBL/GenBank/DDBJ whole genome shotgun (WGS) entry which is preliminary data.</text>
</comment>
<dbReference type="PROSITE" id="PS51136">
    <property type="entry name" value="WAC"/>
    <property type="match status" value="1"/>
</dbReference>
<feature type="region of interest" description="Disordered" evidence="4">
    <location>
        <begin position="520"/>
        <end position="555"/>
    </location>
</feature>
<dbReference type="InterPro" id="IPR028941">
    <property type="entry name" value="WHIM2_dom"/>
</dbReference>
<keyword evidence="2 3" id="KW-0539">Nucleus</keyword>
<evidence type="ECO:0000313" key="8">
    <source>
        <dbReference type="Proteomes" id="UP000813462"/>
    </source>
</evidence>
<dbReference type="GO" id="GO:0000785">
    <property type="term" value="C:chromatin"/>
    <property type="evidence" value="ECO:0007669"/>
    <property type="project" value="UniProtKB-ARBA"/>
</dbReference>
<protein>
    <recommendedName>
        <fullName evidence="9">DDT domain-containing protein DDB_G0282237</fullName>
    </recommendedName>
</protein>